<keyword evidence="3" id="KW-0645">Protease</keyword>
<sequence>MAITTSLTPKTIAGDPLQVQIYTLRNGMTLFLSVNPEEPRIHTNIVVRAGSKQDPADATGLAHYMEHMLFKGTSRIGALDWAQESKFLEQISDLYEQHRVTRDPEARRAIYQEIDRLSNEAAKLVAPNEYDLLSGAIGAKDTNAYTSVDQTVYINNIPSNELQRWMRLESERFRMMALRLFHTELETVYEEFNIGQDQDNRKVNKMIREALFPNHPYGTQTTIGSAEHLRSPSQKKIQEFFRTYYVPNNMALILSGDFEPEEAVALAEAHFGGFEPGAVPPFSYEPAPPIKEPVRLEAWGQEAPFVDIAWRFQGAASDDPMMLSLIQNLLHNYQAGLLDLNLNQQQRVLDASAWSWQFQDYTALGLVARPREGQTMEDVEALLMGEVQRLREGDFADWMLEAAIKDIRLREVKLTESNRGRVDLITQAFVLGVEWGRMVSRFEWWEKVTKADVMEFAQTNLGDNRVVIYKQQGDDPDVIKVEKPPINAVQLERNRLSEYAQDFLSVETPPMPPVFADFEAGIQQVELQPGLRLEYVHNYRNELFRLDYVFELNKLSDRTLSMAIAYLPYLGTSRYSAAELQRQFFRLGLSFDVHVNNDYTYLTISGLSASMSEGIRLMEHVMANLQPDEQALANMKADVLKRRGHAKQNRNFVLRRALGSYARYGADSPFRYRLEEAEVRALTSEELIQRLKSLSNYEHTVHYYGPNPVKEVAAAIQQYHKRAEQLKPVPESRSFEQPHTSENEVLFLDFPIVQADVMLISRGTPHFSLHEFQLSEWYNEYFGYGLSSIVFQEIRESRALAYSSFAYYSSPDRLDQPHYLQAYLGTQPDKLQEGIPALTGILQDMPVLEGQAMQARHSILRRIESERIVPGRYFWESLTARRLGFEKDMREDLYQRLQRSELPDLLRFHQEYVRDRYYKHVVLGSADRMDWAALEQVGPVRKLSMEEVFGY</sequence>
<evidence type="ECO:0000256" key="2">
    <source>
        <dbReference type="ARBA" id="ARBA00007261"/>
    </source>
</evidence>
<feature type="domain" description="Peptidase M16 N-terminal" evidence="9">
    <location>
        <begin position="35"/>
        <end position="78"/>
    </location>
</feature>
<dbReference type="Pfam" id="PF05193">
    <property type="entry name" value="Peptidase_M16_C"/>
    <property type="match status" value="2"/>
</dbReference>
<dbReference type="InterPro" id="IPR007863">
    <property type="entry name" value="Peptidase_M16_C"/>
</dbReference>
<keyword evidence="4" id="KW-0479">Metal-binding</keyword>
<organism evidence="11 12">
    <name type="scientific">Phaeodactylibacter xiamenensis</name>
    <dbReference type="NCBI Taxonomy" id="1524460"/>
    <lineage>
        <taxon>Bacteria</taxon>
        <taxon>Pseudomonadati</taxon>
        <taxon>Bacteroidota</taxon>
        <taxon>Saprospiria</taxon>
        <taxon>Saprospirales</taxon>
        <taxon>Haliscomenobacteraceae</taxon>
        <taxon>Phaeodactylibacter</taxon>
    </lineage>
</organism>
<reference evidence="11 12" key="1">
    <citation type="journal article" date="2014" name="Int. J. Syst. Evol. Microbiol.">
        <title>Phaeodactylibacter xiamenensis gen. nov., sp. nov., a member of the family Saprospiraceae isolated from the marine alga Phaeodactylum tricornutum.</title>
        <authorList>
            <person name="Chen Z.Jr."/>
            <person name="Lei X."/>
            <person name="Lai Q."/>
            <person name="Li Y."/>
            <person name="Zhang B."/>
            <person name="Zhang J."/>
            <person name="Zhang H."/>
            <person name="Yang L."/>
            <person name="Zheng W."/>
            <person name="Tian Y."/>
            <person name="Yu Z."/>
            <person name="Xu H.Jr."/>
            <person name="Zheng T."/>
        </authorList>
    </citation>
    <scope>NUCLEOTIDE SEQUENCE [LARGE SCALE GENOMIC DNA]</scope>
    <source>
        <strain evidence="11 12">KD52</strain>
    </source>
</reference>
<dbReference type="PANTHER" id="PTHR43690">
    <property type="entry name" value="NARDILYSIN"/>
    <property type="match status" value="1"/>
</dbReference>
<accession>A0A098S4E2</accession>
<dbReference type="InterPro" id="IPR011249">
    <property type="entry name" value="Metalloenz_LuxS/M16"/>
</dbReference>
<dbReference type="RefSeq" id="WP_044222748.1">
    <property type="nucleotide sequence ID" value="NZ_JBKAGJ010000021.1"/>
</dbReference>
<keyword evidence="12" id="KW-1185">Reference proteome</keyword>
<dbReference type="Proteomes" id="UP000029736">
    <property type="component" value="Unassembled WGS sequence"/>
</dbReference>
<gene>
    <name evidence="11" type="ORF">IX84_16375</name>
</gene>
<dbReference type="GO" id="GO:0004222">
    <property type="term" value="F:metalloendopeptidase activity"/>
    <property type="evidence" value="ECO:0007669"/>
    <property type="project" value="InterPro"/>
</dbReference>
<dbReference type="Pfam" id="PF00675">
    <property type="entry name" value="Peptidase_M16"/>
    <property type="match status" value="1"/>
</dbReference>
<evidence type="ECO:0000256" key="8">
    <source>
        <dbReference type="RuleBase" id="RU004447"/>
    </source>
</evidence>
<dbReference type="OrthoDB" id="9811314at2"/>
<feature type="domain" description="Peptidase M16 C-terminal" evidence="10">
    <location>
        <begin position="704"/>
        <end position="838"/>
    </location>
</feature>
<evidence type="ECO:0000259" key="10">
    <source>
        <dbReference type="Pfam" id="PF05193"/>
    </source>
</evidence>
<comment type="cofactor">
    <cofactor evidence="1">
        <name>Zn(2+)</name>
        <dbReference type="ChEBI" id="CHEBI:29105"/>
    </cofactor>
</comment>
<evidence type="ECO:0000256" key="5">
    <source>
        <dbReference type="ARBA" id="ARBA00022801"/>
    </source>
</evidence>
<dbReference type="InterPro" id="IPR011765">
    <property type="entry name" value="Pept_M16_N"/>
</dbReference>
<protein>
    <submittedName>
        <fullName evidence="11">Peptidase M16</fullName>
    </submittedName>
</protein>
<evidence type="ECO:0000256" key="7">
    <source>
        <dbReference type="ARBA" id="ARBA00023049"/>
    </source>
</evidence>
<feature type="domain" description="Peptidase M16 C-terminal" evidence="10">
    <location>
        <begin position="235"/>
        <end position="405"/>
    </location>
</feature>
<dbReference type="AlphaFoldDB" id="A0A098S4E2"/>
<dbReference type="STRING" id="1524460.IX84_16375"/>
<comment type="similarity">
    <text evidence="2 8">Belongs to the peptidase M16 family.</text>
</comment>
<dbReference type="GO" id="GO:0006508">
    <property type="term" value="P:proteolysis"/>
    <property type="evidence" value="ECO:0007669"/>
    <property type="project" value="UniProtKB-KW"/>
</dbReference>
<dbReference type="InterPro" id="IPR050626">
    <property type="entry name" value="Peptidase_M16"/>
</dbReference>
<keyword evidence="7" id="KW-0482">Metalloprotease</keyword>
<evidence type="ECO:0000259" key="9">
    <source>
        <dbReference type="Pfam" id="PF00675"/>
    </source>
</evidence>
<dbReference type="GO" id="GO:0046872">
    <property type="term" value="F:metal ion binding"/>
    <property type="evidence" value="ECO:0007669"/>
    <property type="project" value="UniProtKB-KW"/>
</dbReference>
<dbReference type="Gene3D" id="3.30.830.10">
    <property type="entry name" value="Metalloenzyme, LuxS/M16 peptidase-like"/>
    <property type="match status" value="4"/>
</dbReference>
<keyword evidence="6" id="KW-0862">Zinc</keyword>
<evidence type="ECO:0000256" key="3">
    <source>
        <dbReference type="ARBA" id="ARBA00022670"/>
    </source>
</evidence>
<dbReference type="PANTHER" id="PTHR43690:SF17">
    <property type="entry name" value="PROTEIN YHJJ"/>
    <property type="match status" value="1"/>
</dbReference>
<evidence type="ECO:0000256" key="4">
    <source>
        <dbReference type="ARBA" id="ARBA00022723"/>
    </source>
</evidence>
<evidence type="ECO:0000256" key="6">
    <source>
        <dbReference type="ARBA" id="ARBA00022833"/>
    </source>
</evidence>
<evidence type="ECO:0000313" key="11">
    <source>
        <dbReference type="EMBL" id="KGE87224.1"/>
    </source>
</evidence>
<evidence type="ECO:0000313" key="12">
    <source>
        <dbReference type="Proteomes" id="UP000029736"/>
    </source>
</evidence>
<proteinExistence type="inferred from homology"/>
<dbReference type="EMBL" id="JPOS01000038">
    <property type="protein sequence ID" value="KGE87224.1"/>
    <property type="molecule type" value="Genomic_DNA"/>
</dbReference>
<name>A0A098S4E2_9BACT</name>
<dbReference type="SUPFAM" id="SSF63411">
    <property type="entry name" value="LuxS/MPP-like metallohydrolase"/>
    <property type="match status" value="4"/>
</dbReference>
<dbReference type="InterPro" id="IPR001431">
    <property type="entry name" value="Pept_M16_Zn_BS"/>
</dbReference>
<keyword evidence="5" id="KW-0378">Hydrolase</keyword>
<evidence type="ECO:0000256" key="1">
    <source>
        <dbReference type="ARBA" id="ARBA00001947"/>
    </source>
</evidence>
<comment type="caution">
    <text evidence="11">The sequence shown here is derived from an EMBL/GenBank/DDBJ whole genome shotgun (WGS) entry which is preliminary data.</text>
</comment>
<dbReference type="PROSITE" id="PS00143">
    <property type="entry name" value="INSULINASE"/>
    <property type="match status" value="1"/>
</dbReference>